<sequence length="92" mass="9511">MADAGPGVQRNGAVAEFGSLFVKRNRLGEELARVTGGSLNTARTGGEVLRGQSWSGFRRGETCDQHAACSEPFGVVAVRVEGVGAQVVPLPG</sequence>
<gene>
    <name evidence="1" type="ORF">GCM10010280_22870</name>
</gene>
<protein>
    <submittedName>
        <fullName evidence="1">Uncharacterized protein</fullName>
    </submittedName>
</protein>
<accession>A0A918BLV8</accession>
<evidence type="ECO:0000313" key="1">
    <source>
        <dbReference type="EMBL" id="GGQ76075.1"/>
    </source>
</evidence>
<reference evidence="1" key="2">
    <citation type="submission" date="2020-09" db="EMBL/GenBank/DDBJ databases">
        <authorList>
            <person name="Sun Q."/>
            <person name="Ohkuma M."/>
        </authorList>
    </citation>
    <scope>NUCLEOTIDE SEQUENCE</scope>
    <source>
        <strain evidence="1">JCM 4403</strain>
    </source>
</reference>
<evidence type="ECO:0000313" key="2">
    <source>
        <dbReference type="Proteomes" id="UP000656732"/>
    </source>
</evidence>
<name>A0A918BLV8_9ACTN</name>
<dbReference type="EMBL" id="BMTU01000004">
    <property type="protein sequence ID" value="GGQ76075.1"/>
    <property type="molecule type" value="Genomic_DNA"/>
</dbReference>
<proteinExistence type="predicted"/>
<keyword evidence="2" id="KW-1185">Reference proteome</keyword>
<dbReference type="AlphaFoldDB" id="A0A918BLV8"/>
<dbReference type="Proteomes" id="UP000656732">
    <property type="component" value="Unassembled WGS sequence"/>
</dbReference>
<reference evidence="1" key="1">
    <citation type="journal article" date="2014" name="Int. J. Syst. Evol. Microbiol.">
        <title>Complete genome sequence of Corynebacterium casei LMG S-19264T (=DSM 44701T), isolated from a smear-ripened cheese.</title>
        <authorList>
            <consortium name="US DOE Joint Genome Institute (JGI-PGF)"/>
            <person name="Walter F."/>
            <person name="Albersmeier A."/>
            <person name="Kalinowski J."/>
            <person name="Ruckert C."/>
        </authorList>
    </citation>
    <scope>NUCLEOTIDE SEQUENCE</scope>
    <source>
        <strain evidence="1">JCM 4403</strain>
    </source>
</reference>
<organism evidence="1 2">
    <name type="scientific">Streptomyces pilosus</name>
    <dbReference type="NCBI Taxonomy" id="28893"/>
    <lineage>
        <taxon>Bacteria</taxon>
        <taxon>Bacillati</taxon>
        <taxon>Actinomycetota</taxon>
        <taxon>Actinomycetes</taxon>
        <taxon>Kitasatosporales</taxon>
        <taxon>Streptomycetaceae</taxon>
        <taxon>Streptomyces</taxon>
    </lineage>
</organism>
<comment type="caution">
    <text evidence="1">The sequence shown here is derived from an EMBL/GenBank/DDBJ whole genome shotgun (WGS) entry which is preliminary data.</text>
</comment>